<dbReference type="CDD" id="cd07302">
    <property type="entry name" value="CHD"/>
    <property type="match status" value="1"/>
</dbReference>
<dbReference type="EMBL" id="JAOTIF010000001">
    <property type="protein sequence ID" value="MCU7547610.1"/>
    <property type="molecule type" value="Genomic_DNA"/>
</dbReference>
<dbReference type="SMART" id="SM00028">
    <property type="entry name" value="TPR"/>
    <property type="match status" value="6"/>
</dbReference>
<keyword evidence="6" id="KW-0456">Lyase</keyword>
<dbReference type="PANTHER" id="PTHR11920:SF335">
    <property type="entry name" value="GUANYLATE CYCLASE"/>
    <property type="match status" value="1"/>
</dbReference>
<dbReference type="AlphaFoldDB" id="A0A9X3B674"/>
<feature type="repeat" description="TPR" evidence="7">
    <location>
        <begin position="113"/>
        <end position="146"/>
    </location>
</feature>
<protein>
    <submittedName>
        <fullName evidence="10">Tetratricopeptide repeat protein</fullName>
    </submittedName>
</protein>
<keyword evidence="4 8" id="KW-1133">Transmembrane helix</keyword>
<dbReference type="RefSeq" id="WP_279295056.1">
    <property type="nucleotide sequence ID" value="NZ_JAOTIF010000001.1"/>
</dbReference>
<reference evidence="10" key="1">
    <citation type="submission" date="2022-09" db="EMBL/GenBank/DDBJ databases">
        <authorList>
            <person name="Yuan C."/>
            <person name="Ke Z."/>
        </authorList>
    </citation>
    <scope>NUCLEOTIDE SEQUENCE</scope>
    <source>
        <strain evidence="10">LB-8</strain>
    </source>
</reference>
<dbReference type="Gene3D" id="1.25.40.10">
    <property type="entry name" value="Tetratricopeptide repeat domain"/>
    <property type="match status" value="2"/>
</dbReference>
<keyword evidence="11" id="KW-1185">Reference proteome</keyword>
<dbReference type="SUPFAM" id="SSF55073">
    <property type="entry name" value="Nucleotide cyclase"/>
    <property type="match status" value="1"/>
</dbReference>
<dbReference type="PANTHER" id="PTHR11920">
    <property type="entry name" value="GUANYLYL CYCLASE"/>
    <property type="match status" value="1"/>
</dbReference>
<dbReference type="Gene3D" id="3.30.70.1230">
    <property type="entry name" value="Nucleotide cyclase"/>
    <property type="match status" value="1"/>
</dbReference>
<feature type="domain" description="Guanylate cyclase" evidence="9">
    <location>
        <begin position="464"/>
        <end position="595"/>
    </location>
</feature>
<dbReference type="InterPro" id="IPR029787">
    <property type="entry name" value="Nucleotide_cyclase"/>
</dbReference>
<accession>A0A9X3B674</accession>
<feature type="repeat" description="TPR" evidence="7">
    <location>
        <begin position="194"/>
        <end position="227"/>
    </location>
</feature>
<feature type="repeat" description="TPR" evidence="7">
    <location>
        <begin position="234"/>
        <end position="267"/>
    </location>
</feature>
<evidence type="ECO:0000256" key="8">
    <source>
        <dbReference type="SAM" id="Phobius"/>
    </source>
</evidence>
<dbReference type="SMART" id="SM00044">
    <property type="entry name" value="CYCc"/>
    <property type="match status" value="1"/>
</dbReference>
<keyword evidence="2 8" id="KW-0812">Transmembrane</keyword>
<reference evidence="10" key="2">
    <citation type="submission" date="2023-04" db="EMBL/GenBank/DDBJ databases">
        <title>Paracnuella aquatica gen. nov., sp. nov., a member of the family Chitinophagaceae isolated from a hot spring.</title>
        <authorList>
            <person name="Wang C."/>
        </authorList>
    </citation>
    <scope>NUCLEOTIDE SEQUENCE</scope>
    <source>
        <strain evidence="10">LB-8</strain>
    </source>
</reference>
<sequence length="663" mass="74316">MRSKIIVACVCCFTLIIKGSGQSPSDVQADTSALNTLLAKSKELAGSNPDQAISYSLQAKKLADQIKFPKGTALALKNLGFVYFYQSKPFEAIQYWTQSLEVFKSIKDLSGVSNMLNNIGVIYNAQGDYEKALANYLASLKAGEQSGDQLRIVTALQNVGNVYALKKETYDKALDYYLRALDLGKTVKEYNDIAGTSANIGEVYFNKGKDSLALHYYEEALKAYRDAKDESSLPFVYNAIGKVYKKQGKYDEALRFHTKAYTAAQSVEYNRKQFMAQSLLGLANTYRAKGDLPTALDYFSKAEVIGREINALDELKDIYQGLSSAYASAKQYDEAFKYQTLFTDVKDTLYNIETDKKLTRMEFDFNLQKKQGEINLLTKDKAIRELEVKRQRQAKQALMLGLVMLGVIAFIIFRNFLAKVKINKILDRQKAQIEHLLLNILPSEVAKELQVSGTATPRHYENVSVLFTDFKSFTSIADKMPPQELVEELNSCFMAFDNIIEKYNLEKIKTIGDAYMCAGGIPTPDSDHPIRIVKAAMEIREFIHGYNSKRLELGLAVWDIRIGIHVGPIVAGVVGRKKYAYDIWGSTVNIASRMESNGEPGQINVSAAACEMVKHKFICTPRGKIYAKNIGEIDMYFVESERETPEGGSVTVIMREDAKNITQ</sequence>
<evidence type="ECO:0000256" key="5">
    <source>
        <dbReference type="ARBA" id="ARBA00023136"/>
    </source>
</evidence>
<evidence type="ECO:0000256" key="1">
    <source>
        <dbReference type="ARBA" id="ARBA00004370"/>
    </source>
</evidence>
<dbReference type="GO" id="GO:0035556">
    <property type="term" value="P:intracellular signal transduction"/>
    <property type="evidence" value="ECO:0007669"/>
    <property type="project" value="InterPro"/>
</dbReference>
<keyword evidence="7" id="KW-0802">TPR repeat</keyword>
<gene>
    <name evidence="10" type="ORF">OCK74_00730</name>
</gene>
<comment type="subcellular location">
    <subcellularLocation>
        <location evidence="1">Membrane</location>
    </subcellularLocation>
</comment>
<name>A0A9X3B674_9BACT</name>
<proteinExistence type="predicted"/>
<keyword evidence="3" id="KW-0547">Nucleotide-binding</keyword>
<dbReference type="PROSITE" id="PS50005">
    <property type="entry name" value="TPR"/>
    <property type="match status" value="3"/>
</dbReference>
<dbReference type="InterPro" id="IPR050401">
    <property type="entry name" value="Cyclic_nucleotide_synthase"/>
</dbReference>
<organism evidence="10 11">
    <name type="scientific">Paraflavisolibacter caeni</name>
    <dbReference type="NCBI Taxonomy" id="2982496"/>
    <lineage>
        <taxon>Bacteria</taxon>
        <taxon>Pseudomonadati</taxon>
        <taxon>Bacteroidota</taxon>
        <taxon>Chitinophagia</taxon>
        <taxon>Chitinophagales</taxon>
        <taxon>Chitinophagaceae</taxon>
        <taxon>Paraflavisolibacter</taxon>
    </lineage>
</organism>
<evidence type="ECO:0000259" key="9">
    <source>
        <dbReference type="PROSITE" id="PS50125"/>
    </source>
</evidence>
<evidence type="ECO:0000313" key="10">
    <source>
        <dbReference type="EMBL" id="MCU7547610.1"/>
    </source>
</evidence>
<dbReference type="InterPro" id="IPR011990">
    <property type="entry name" value="TPR-like_helical_dom_sf"/>
</dbReference>
<evidence type="ECO:0000256" key="2">
    <source>
        <dbReference type="ARBA" id="ARBA00022692"/>
    </source>
</evidence>
<dbReference type="GO" id="GO:0009190">
    <property type="term" value="P:cyclic nucleotide biosynthetic process"/>
    <property type="evidence" value="ECO:0007669"/>
    <property type="project" value="InterPro"/>
</dbReference>
<dbReference type="GO" id="GO:0000166">
    <property type="term" value="F:nucleotide binding"/>
    <property type="evidence" value="ECO:0007669"/>
    <property type="project" value="UniProtKB-KW"/>
</dbReference>
<comment type="caution">
    <text evidence="10">The sequence shown here is derived from an EMBL/GenBank/DDBJ whole genome shotgun (WGS) entry which is preliminary data.</text>
</comment>
<dbReference type="Proteomes" id="UP001155483">
    <property type="component" value="Unassembled WGS sequence"/>
</dbReference>
<keyword evidence="5 8" id="KW-0472">Membrane</keyword>
<dbReference type="InterPro" id="IPR019734">
    <property type="entry name" value="TPR_rpt"/>
</dbReference>
<dbReference type="SUPFAM" id="SSF48452">
    <property type="entry name" value="TPR-like"/>
    <property type="match status" value="2"/>
</dbReference>
<dbReference type="Pfam" id="PF13424">
    <property type="entry name" value="TPR_12"/>
    <property type="match status" value="2"/>
</dbReference>
<evidence type="ECO:0000313" key="11">
    <source>
        <dbReference type="Proteomes" id="UP001155483"/>
    </source>
</evidence>
<dbReference type="PROSITE" id="PS50125">
    <property type="entry name" value="GUANYLATE_CYCLASE_2"/>
    <property type="match status" value="1"/>
</dbReference>
<dbReference type="InterPro" id="IPR001054">
    <property type="entry name" value="A/G_cyclase"/>
</dbReference>
<dbReference type="GO" id="GO:0016020">
    <property type="term" value="C:membrane"/>
    <property type="evidence" value="ECO:0007669"/>
    <property type="project" value="UniProtKB-SubCell"/>
</dbReference>
<dbReference type="Pfam" id="PF00211">
    <property type="entry name" value="Guanylate_cyc"/>
    <property type="match status" value="1"/>
</dbReference>
<feature type="transmembrane region" description="Helical" evidence="8">
    <location>
        <begin position="397"/>
        <end position="417"/>
    </location>
</feature>
<dbReference type="GO" id="GO:0004016">
    <property type="term" value="F:adenylate cyclase activity"/>
    <property type="evidence" value="ECO:0007669"/>
    <property type="project" value="UniProtKB-ARBA"/>
</dbReference>
<evidence type="ECO:0000256" key="7">
    <source>
        <dbReference type="PROSITE-ProRule" id="PRU00339"/>
    </source>
</evidence>
<evidence type="ECO:0000256" key="6">
    <source>
        <dbReference type="ARBA" id="ARBA00023239"/>
    </source>
</evidence>
<evidence type="ECO:0000256" key="3">
    <source>
        <dbReference type="ARBA" id="ARBA00022741"/>
    </source>
</evidence>
<evidence type="ECO:0000256" key="4">
    <source>
        <dbReference type="ARBA" id="ARBA00022989"/>
    </source>
</evidence>